<feature type="signal peptide" evidence="2">
    <location>
        <begin position="1"/>
        <end position="20"/>
    </location>
</feature>
<keyword evidence="4" id="KW-1185">Reference proteome</keyword>
<gene>
    <name evidence="3" type="ORF">DFJ69_2438</name>
</gene>
<name>A0A3D9SWP2_9ACTN</name>
<dbReference type="PROSITE" id="PS51257">
    <property type="entry name" value="PROKAR_LIPOPROTEIN"/>
    <property type="match status" value="1"/>
</dbReference>
<feature type="chain" id="PRO_5039011892" description="PT repeat-containing protein" evidence="2">
    <location>
        <begin position="21"/>
        <end position="183"/>
    </location>
</feature>
<accession>A0A3D9SWP2</accession>
<sequence>MYGNRLMAVGLATVALLAGACSGGSSDDGGKVARAAPTGKANVQNGSGREPDPIAYSKCMRQKGVTEFPDPVNGGLSIDGDKVKMDSPTYKAAEKACQYLMPPPPPGSEDDGKNRAEALKYSKCMRENGVPNFPDPNAQGGLNIDAEKMGGMGPDNPVFQKAEKTCHQKLGIKGNSNQHNARP</sequence>
<proteinExistence type="predicted"/>
<dbReference type="EMBL" id="QTTT01000001">
    <property type="protein sequence ID" value="REE96984.1"/>
    <property type="molecule type" value="Genomic_DNA"/>
</dbReference>
<evidence type="ECO:0008006" key="5">
    <source>
        <dbReference type="Google" id="ProtNLM"/>
    </source>
</evidence>
<feature type="region of interest" description="Disordered" evidence="1">
    <location>
        <begin position="25"/>
        <end position="51"/>
    </location>
</feature>
<protein>
    <recommendedName>
        <fullName evidence="5">PT repeat-containing protein</fullName>
    </recommendedName>
</protein>
<evidence type="ECO:0000256" key="1">
    <source>
        <dbReference type="SAM" id="MobiDB-lite"/>
    </source>
</evidence>
<keyword evidence="2" id="KW-0732">Signal</keyword>
<reference evidence="3 4" key="1">
    <citation type="submission" date="2018-08" db="EMBL/GenBank/DDBJ databases">
        <title>Sequencing the genomes of 1000 actinobacteria strains.</title>
        <authorList>
            <person name="Klenk H.-P."/>
        </authorList>
    </citation>
    <scope>NUCLEOTIDE SEQUENCE [LARGE SCALE GENOMIC DNA]</scope>
    <source>
        <strain evidence="3 4">DSM 43927</strain>
    </source>
</reference>
<organism evidence="3 4">
    <name type="scientific">Thermomonospora umbrina</name>
    <dbReference type="NCBI Taxonomy" id="111806"/>
    <lineage>
        <taxon>Bacteria</taxon>
        <taxon>Bacillati</taxon>
        <taxon>Actinomycetota</taxon>
        <taxon>Actinomycetes</taxon>
        <taxon>Streptosporangiales</taxon>
        <taxon>Thermomonosporaceae</taxon>
        <taxon>Thermomonospora</taxon>
    </lineage>
</organism>
<evidence type="ECO:0000313" key="3">
    <source>
        <dbReference type="EMBL" id="REE96984.1"/>
    </source>
</evidence>
<comment type="caution">
    <text evidence="3">The sequence shown here is derived from an EMBL/GenBank/DDBJ whole genome shotgun (WGS) entry which is preliminary data.</text>
</comment>
<evidence type="ECO:0000256" key="2">
    <source>
        <dbReference type="SAM" id="SignalP"/>
    </source>
</evidence>
<evidence type="ECO:0000313" key="4">
    <source>
        <dbReference type="Proteomes" id="UP000256661"/>
    </source>
</evidence>
<dbReference type="AlphaFoldDB" id="A0A3D9SWP2"/>
<dbReference type="Proteomes" id="UP000256661">
    <property type="component" value="Unassembled WGS sequence"/>
</dbReference>
<feature type="region of interest" description="Disordered" evidence="1">
    <location>
        <begin position="126"/>
        <end position="159"/>
    </location>
</feature>